<keyword evidence="13" id="KW-0812">Transmembrane</keyword>
<dbReference type="Pfam" id="PF00667">
    <property type="entry name" value="FAD_binding_1"/>
    <property type="match status" value="1"/>
</dbReference>
<keyword evidence="13" id="KW-1133">Transmembrane helix</keyword>
<dbReference type="InterPro" id="IPR023173">
    <property type="entry name" value="NADPH_Cyt_P450_Rdtase_alpha"/>
</dbReference>
<feature type="binding site" evidence="12">
    <location>
        <begin position="437"/>
        <end position="440"/>
    </location>
    <ligand>
        <name>FAD</name>
        <dbReference type="ChEBI" id="CHEBI:57692"/>
    </ligand>
</feature>
<keyword evidence="3 12" id="KW-0963">Cytoplasm</keyword>
<keyword evidence="5 12" id="KW-0288">FMN</keyword>
<dbReference type="InterPro" id="IPR008254">
    <property type="entry name" value="Flavodoxin/NO_synth"/>
</dbReference>
<feature type="binding site" evidence="12">
    <location>
        <position position="617"/>
    </location>
    <ligand>
        <name>FAD</name>
        <dbReference type="ChEBI" id="CHEBI:57692"/>
    </ligand>
</feature>
<comment type="subunit">
    <text evidence="11">Interacts with CIAPIN1; as part of the cytosolic iron-sulfur (Fe-S) protein assembly (CIA) machinery. Interacts with DCPS.</text>
</comment>
<dbReference type="PANTHER" id="PTHR19384:SF10">
    <property type="entry name" value="NADPH-DEPENDENT DIFLAVIN OXIDOREDUCTASE 1"/>
    <property type="match status" value="1"/>
</dbReference>
<dbReference type="Proteomes" id="UP000472264">
    <property type="component" value="Chromosome 12"/>
</dbReference>
<dbReference type="InterPro" id="IPR039261">
    <property type="entry name" value="FNR_nucleotide-bd"/>
</dbReference>
<dbReference type="InterPro" id="IPR028879">
    <property type="entry name" value="NDOR1"/>
</dbReference>
<evidence type="ECO:0000256" key="11">
    <source>
        <dbReference type="ARBA" id="ARBA00063044"/>
    </source>
</evidence>
<keyword evidence="7 12" id="KW-0521">NADP</keyword>
<dbReference type="Gene3D" id="2.40.30.10">
    <property type="entry name" value="Translation factors"/>
    <property type="match status" value="1"/>
</dbReference>
<evidence type="ECO:0000256" key="3">
    <source>
        <dbReference type="ARBA" id="ARBA00022490"/>
    </source>
</evidence>
<evidence type="ECO:0000256" key="8">
    <source>
        <dbReference type="ARBA" id="ARBA00023002"/>
    </source>
</evidence>
<feature type="transmembrane region" description="Helical" evidence="13">
    <location>
        <begin position="12"/>
        <end position="33"/>
    </location>
</feature>
<gene>
    <name evidence="12" type="primary">NDOR1</name>
    <name evidence="16" type="synonym">ndor1</name>
</gene>
<name>A0A665U1W7_ECHNA</name>
<comment type="similarity">
    <text evidence="12">In the C-terminal section; belongs to the flavoprotein pyridine nucleotide cytochrome reductase family.</text>
</comment>
<dbReference type="PROSITE" id="PS51384">
    <property type="entry name" value="FAD_FR"/>
    <property type="match status" value="1"/>
</dbReference>
<feature type="binding site" evidence="12">
    <location>
        <begin position="408"/>
        <end position="411"/>
    </location>
    <ligand>
        <name>FAD</name>
        <dbReference type="ChEBI" id="CHEBI:57692"/>
    </ligand>
</feature>
<dbReference type="GO" id="GO:0050661">
    <property type="term" value="F:NADP binding"/>
    <property type="evidence" value="ECO:0007669"/>
    <property type="project" value="UniProtKB-UniRule"/>
</dbReference>
<evidence type="ECO:0000259" key="15">
    <source>
        <dbReference type="PROSITE" id="PS51384"/>
    </source>
</evidence>
<dbReference type="Gene3D" id="3.40.50.80">
    <property type="entry name" value="Nucleotide-binding domain of ferredoxin-NADP reductase (FNR) module"/>
    <property type="match status" value="1"/>
</dbReference>
<comment type="catalytic activity">
    <reaction evidence="9">
        <text>2 oxidized [2Fe-2S]-[protein] + NADPH = 2 reduced [2Fe-2S]-[protein] + NADP(+) + H(+)</text>
        <dbReference type="Rhea" id="RHEA:67716"/>
        <dbReference type="Rhea" id="RHEA-COMP:17327"/>
        <dbReference type="Rhea" id="RHEA-COMP:17328"/>
        <dbReference type="ChEBI" id="CHEBI:15378"/>
        <dbReference type="ChEBI" id="CHEBI:33737"/>
        <dbReference type="ChEBI" id="CHEBI:33738"/>
        <dbReference type="ChEBI" id="CHEBI:57783"/>
        <dbReference type="ChEBI" id="CHEBI:58349"/>
    </reaction>
    <physiologicalReaction direction="left-to-right" evidence="9">
        <dbReference type="Rhea" id="RHEA:67717"/>
    </physiologicalReaction>
</comment>
<dbReference type="FunFam" id="3.40.50.80:FF:000030">
    <property type="entry name" value="NADPH-dependent diflavin oxidoreductase 1"/>
    <property type="match status" value="1"/>
</dbReference>
<feature type="binding site" evidence="12">
    <location>
        <begin position="133"/>
        <end position="142"/>
    </location>
    <ligand>
        <name>FMN</name>
        <dbReference type="ChEBI" id="CHEBI:58210"/>
    </ligand>
</feature>
<evidence type="ECO:0000256" key="12">
    <source>
        <dbReference type="HAMAP-Rule" id="MF_03178"/>
    </source>
</evidence>
<feature type="binding site" evidence="12">
    <location>
        <begin position="542"/>
        <end position="546"/>
    </location>
    <ligand>
        <name>NADP(+)</name>
        <dbReference type="ChEBI" id="CHEBI:58349"/>
    </ligand>
</feature>
<evidence type="ECO:0000256" key="10">
    <source>
        <dbReference type="ARBA" id="ARBA00059862"/>
    </source>
</evidence>
<dbReference type="PROSITE" id="PS50902">
    <property type="entry name" value="FLAVODOXIN_LIKE"/>
    <property type="match status" value="1"/>
</dbReference>
<dbReference type="GO" id="GO:0010181">
    <property type="term" value="F:FMN binding"/>
    <property type="evidence" value="ECO:0007669"/>
    <property type="project" value="UniProtKB-UniRule"/>
</dbReference>
<dbReference type="PANTHER" id="PTHR19384">
    <property type="entry name" value="NITRIC OXIDE SYNTHASE-RELATED"/>
    <property type="match status" value="1"/>
</dbReference>
<keyword evidence="17" id="KW-1185">Reference proteome</keyword>
<dbReference type="GO" id="GO:0016226">
    <property type="term" value="P:iron-sulfur cluster assembly"/>
    <property type="evidence" value="ECO:0007669"/>
    <property type="project" value="UniProtKB-UniRule"/>
</dbReference>
<dbReference type="SUPFAM" id="SSF63380">
    <property type="entry name" value="Riboflavin synthase domain-like"/>
    <property type="match status" value="1"/>
</dbReference>
<dbReference type="InterPro" id="IPR017938">
    <property type="entry name" value="Riboflavin_synthase-like_b-brl"/>
</dbReference>
<comment type="subcellular location">
    <subcellularLocation>
        <location evidence="12">Cytoplasm</location>
        <location evidence="12">Perinuclear region</location>
    </subcellularLocation>
    <text evidence="12">Concentrated in perinuclear structure.</text>
</comment>
<dbReference type="PRINTS" id="PR00371">
    <property type="entry name" value="FPNCR"/>
</dbReference>
<reference evidence="16" key="2">
    <citation type="submission" date="2025-08" db="UniProtKB">
        <authorList>
            <consortium name="Ensembl"/>
        </authorList>
    </citation>
    <scope>IDENTIFICATION</scope>
</reference>
<reference evidence="16" key="3">
    <citation type="submission" date="2025-09" db="UniProtKB">
        <authorList>
            <consortium name="Ensembl"/>
        </authorList>
    </citation>
    <scope>IDENTIFICATION</scope>
</reference>
<accession>A0A665U1W7</accession>
<dbReference type="InterPro" id="IPR017927">
    <property type="entry name" value="FAD-bd_FR_type"/>
</dbReference>
<dbReference type="InterPro" id="IPR001709">
    <property type="entry name" value="Flavoprot_Pyr_Nucl_cyt_Rdtase"/>
</dbReference>
<feature type="binding site" evidence="12">
    <location>
        <position position="481"/>
    </location>
    <ligand>
        <name>NADP(+)</name>
        <dbReference type="ChEBI" id="CHEBI:58349"/>
    </ligand>
</feature>
<comment type="similarity">
    <text evidence="12">Belongs to the NADPH-dependent diflavin oxidoreductase NDOR1 family.</text>
</comment>
<evidence type="ECO:0000256" key="9">
    <source>
        <dbReference type="ARBA" id="ARBA00052174"/>
    </source>
</evidence>
<feature type="binding site" evidence="12">
    <location>
        <begin position="536"/>
        <end position="537"/>
    </location>
    <ligand>
        <name>NADP(+)</name>
        <dbReference type="ChEBI" id="CHEBI:58349"/>
    </ligand>
</feature>
<dbReference type="Pfam" id="PF00258">
    <property type="entry name" value="Flavodoxin_1"/>
    <property type="match status" value="1"/>
</dbReference>
<dbReference type="HAMAP" id="MF_03178">
    <property type="entry name" value="NDOR1"/>
    <property type="match status" value="1"/>
</dbReference>
<feature type="binding site" evidence="12">
    <location>
        <position position="376"/>
    </location>
    <ligand>
        <name>FAD</name>
        <dbReference type="ChEBI" id="CHEBI:57692"/>
    </ligand>
</feature>
<proteinExistence type="inferred from homology"/>
<dbReference type="Ensembl" id="ENSENLT00000013684.1">
    <property type="protein sequence ID" value="ENSENLP00000013154.1"/>
    <property type="gene ID" value="ENSENLG00000006189.1"/>
</dbReference>
<dbReference type="EC" id="1.18.1.-" evidence="12"/>
<feature type="domain" description="Flavodoxin-like" evidence="14">
    <location>
        <begin position="42"/>
        <end position="186"/>
    </location>
</feature>
<comment type="cofactor">
    <cofactor evidence="1 12">
        <name>FMN</name>
        <dbReference type="ChEBI" id="CHEBI:58210"/>
    </cofactor>
</comment>
<dbReference type="GO" id="GO:0016651">
    <property type="term" value="F:oxidoreductase activity, acting on NAD(P)H"/>
    <property type="evidence" value="ECO:0007669"/>
    <property type="project" value="UniProtKB-UniRule"/>
</dbReference>
<evidence type="ECO:0000256" key="1">
    <source>
        <dbReference type="ARBA" id="ARBA00001917"/>
    </source>
</evidence>
<organism evidence="16 17">
    <name type="scientific">Echeneis naucrates</name>
    <name type="common">Live sharksucker</name>
    <dbReference type="NCBI Taxonomy" id="173247"/>
    <lineage>
        <taxon>Eukaryota</taxon>
        <taxon>Metazoa</taxon>
        <taxon>Chordata</taxon>
        <taxon>Craniata</taxon>
        <taxon>Vertebrata</taxon>
        <taxon>Euteleostomi</taxon>
        <taxon>Actinopterygii</taxon>
        <taxon>Neopterygii</taxon>
        <taxon>Teleostei</taxon>
        <taxon>Neoteleostei</taxon>
        <taxon>Acanthomorphata</taxon>
        <taxon>Carangaria</taxon>
        <taxon>Carangiformes</taxon>
        <taxon>Echeneidae</taxon>
        <taxon>Echeneis</taxon>
    </lineage>
</organism>
<evidence type="ECO:0000259" key="14">
    <source>
        <dbReference type="PROSITE" id="PS50902"/>
    </source>
</evidence>
<dbReference type="GO" id="GO:0005829">
    <property type="term" value="C:cytosol"/>
    <property type="evidence" value="ECO:0007669"/>
    <property type="project" value="UniProtKB-ARBA"/>
</dbReference>
<dbReference type="SUPFAM" id="SSF52343">
    <property type="entry name" value="Ferredoxin reductase-like, C-terminal NADP-linked domain"/>
    <property type="match status" value="1"/>
</dbReference>
<dbReference type="SUPFAM" id="SSF52218">
    <property type="entry name" value="Flavoproteins"/>
    <property type="match status" value="1"/>
</dbReference>
<evidence type="ECO:0000256" key="2">
    <source>
        <dbReference type="ARBA" id="ARBA00001974"/>
    </source>
</evidence>
<keyword evidence="6 12" id="KW-0274">FAD</keyword>
<dbReference type="GO" id="GO:0050660">
    <property type="term" value="F:flavin adenine dinucleotide binding"/>
    <property type="evidence" value="ECO:0007669"/>
    <property type="project" value="UniProtKB-UniRule"/>
</dbReference>
<dbReference type="InParanoid" id="A0A665U1W7"/>
<feature type="binding site" evidence="12">
    <location>
        <position position="168"/>
    </location>
    <ligand>
        <name>FMN</name>
        <dbReference type="ChEBI" id="CHEBI:58210"/>
    </ligand>
</feature>
<keyword evidence="13" id="KW-0472">Membrane</keyword>
<feature type="binding site" evidence="12">
    <location>
        <begin position="48"/>
        <end position="53"/>
    </location>
    <ligand>
        <name>FMN</name>
        <dbReference type="ChEBI" id="CHEBI:58210"/>
    </ligand>
</feature>
<dbReference type="InterPro" id="IPR001433">
    <property type="entry name" value="OxRdtase_FAD/NAD-bd"/>
</dbReference>
<dbReference type="PRINTS" id="PR00369">
    <property type="entry name" value="FLAVODOXIN"/>
</dbReference>
<feature type="binding site" evidence="12">
    <location>
        <begin position="95"/>
        <end position="98"/>
    </location>
    <ligand>
        <name>FMN</name>
        <dbReference type="ChEBI" id="CHEBI:58210"/>
    </ligand>
</feature>
<dbReference type="InterPro" id="IPR003097">
    <property type="entry name" value="CysJ-like_FAD-binding"/>
</dbReference>
<dbReference type="Gene3D" id="1.20.990.10">
    <property type="entry name" value="NADPH-cytochrome p450 Reductase, Chain A, domain 3"/>
    <property type="match status" value="1"/>
</dbReference>
<dbReference type="InterPro" id="IPR029039">
    <property type="entry name" value="Flavoprotein-like_sf"/>
</dbReference>
<evidence type="ECO:0000256" key="6">
    <source>
        <dbReference type="ARBA" id="ARBA00022827"/>
    </source>
</evidence>
<keyword evidence="8 12" id="KW-0560">Oxidoreductase</keyword>
<dbReference type="GO" id="GO:0160246">
    <property type="term" value="F:NADPH-iron-sulfur [2Fe-2S] protein oxidoreductase activity"/>
    <property type="evidence" value="ECO:0007669"/>
    <property type="project" value="InterPro"/>
</dbReference>
<evidence type="ECO:0000256" key="13">
    <source>
        <dbReference type="SAM" id="Phobius"/>
    </source>
</evidence>
<evidence type="ECO:0000313" key="17">
    <source>
        <dbReference type="Proteomes" id="UP000472264"/>
    </source>
</evidence>
<reference evidence="16" key="1">
    <citation type="submission" date="2021-04" db="EMBL/GenBank/DDBJ databases">
        <authorList>
            <consortium name="Wellcome Sanger Institute Data Sharing"/>
        </authorList>
    </citation>
    <scope>NUCLEOTIDE SEQUENCE [LARGE SCALE GENOMIC DNA]</scope>
</reference>
<dbReference type="InterPro" id="IPR001094">
    <property type="entry name" value="Flavdoxin-like"/>
</dbReference>
<dbReference type="Pfam" id="PF00175">
    <property type="entry name" value="NAD_binding_1"/>
    <property type="match status" value="1"/>
</dbReference>
<dbReference type="FunCoup" id="A0A665U1W7">
    <property type="interactions" value="1327"/>
</dbReference>
<evidence type="ECO:0000313" key="16">
    <source>
        <dbReference type="Ensembl" id="ENSENLP00000013154.1"/>
    </source>
</evidence>
<keyword evidence="4 12" id="KW-0285">Flavoprotein</keyword>
<comment type="cofactor">
    <cofactor evidence="2 12">
        <name>FAD</name>
        <dbReference type="ChEBI" id="CHEBI:57692"/>
    </cofactor>
</comment>
<evidence type="ECO:0000256" key="7">
    <source>
        <dbReference type="ARBA" id="ARBA00022857"/>
    </source>
</evidence>
<evidence type="ECO:0000256" key="5">
    <source>
        <dbReference type="ARBA" id="ARBA00022643"/>
    </source>
</evidence>
<comment type="caution">
    <text evidence="12">Lacks conserved residue(s) required for the propagation of feature annotation.</text>
</comment>
<sequence length="618" mass="70176">LRTERTSHIIHSFVFVLAYSVCLSFFFFFFFFFQVIMSQPTLVVLYGSQTGTAQDTAQRIARQAKRKCIQVQVLPLDNYNVANLIFESLVVFVCATTGQGDPPDNMKNFWMFLFKKSLPVGSLSRLDYAVLGLGDSSYPKFNFVAKKLHKRLLQLGANVLLPVGLADDQHDLGSDAVIDPWLTSFWEKVFTLSWLVSRGSLPPTYNFHFLDDLKEEPDDRLMVSKEQTIASQSHPFPARLVSNRRATERSHFQDVRHIEFDISGSGIKFGAGDVVMIRPCNAPEDIQELCQLLRLDPEVRFTLRATDTAAVPARLPQPCTVQHLIESYLDIAAVPRRSFFELLSTFATNELEREKLLEFSSAAGQNELHSYCNRPRRTALEVLADFPNTTAQIKVDYLLDLFPEIQPRSFSIASSLQLQILVAVVQYKTKMYKIRRGLCSTWLASLDPTQGEVHVPLWVKKGSLKFPKERDTPVIMVGPGTGVAPFRAALQERISEGKTANVLFFGCRLESKDFYFRSEWEELTKAGHLILFTAFSRDQEEKVYVQHRVRENARLLWDLIANKNACFYIAGNAKQMPANVSDALKQAFQQEGGLSAEEAERMFEAMDRTGRLQSETWS</sequence>
<dbReference type="FunFam" id="3.40.50.360:FF:000015">
    <property type="entry name" value="NADPH-dependent diflavin oxidoreductase 1"/>
    <property type="match status" value="1"/>
</dbReference>
<dbReference type="Gene3D" id="3.40.50.360">
    <property type="match status" value="1"/>
</dbReference>
<dbReference type="GO" id="GO:0048471">
    <property type="term" value="C:perinuclear region of cytoplasm"/>
    <property type="evidence" value="ECO:0007669"/>
    <property type="project" value="UniProtKB-SubCell"/>
</dbReference>
<dbReference type="OMA" id="DIMSIPR"/>
<dbReference type="AlphaFoldDB" id="A0A665U1W7"/>
<dbReference type="GO" id="GO:0005634">
    <property type="term" value="C:nucleus"/>
    <property type="evidence" value="ECO:0007669"/>
    <property type="project" value="UniProtKB-ARBA"/>
</dbReference>
<protein>
    <recommendedName>
        <fullName evidence="12">NADPH-dependent diflavin oxidoreductase 1</fullName>
        <ecNumber evidence="12">1.18.1.-</ecNumber>
    </recommendedName>
    <alternativeName>
        <fullName evidence="12">NADPH-dependent FMN and FAD-containing oxidoreductase</fullName>
    </alternativeName>
</protein>
<feature type="domain" description="FAD-binding FR-type" evidence="15">
    <location>
        <begin position="233"/>
        <end position="467"/>
    </location>
</feature>
<comment type="function">
    <text evidence="10">NADPH-dependent reductase which is a central component of the cytosolic iron-sulfur (Fe-S) protein assembly (CIA) machinery. Transfers electrons from NADPH via its FAD and FMN prosthetic groups to the [2Fe-2S] cluster of CIAPIN1, another key component of the CIA machinery. In turn, this reduced cluster provides electrons for assembly of cytosolic iron-sulfur cluster proteins. It can also reduce the [2Fe-2S] cluster of CISD1 and activate this protein implicated in Fe/S cluster repair. In vitro can fully activate methionine synthase/MTR in the presence of soluble cytochrome b5/CYB5A.</text>
</comment>
<evidence type="ECO:0000256" key="4">
    <source>
        <dbReference type="ARBA" id="ARBA00022630"/>
    </source>
</evidence>
<comment type="similarity">
    <text evidence="12">In the N-terminal section; belongs to the flavodoxin family.</text>
</comment>
<dbReference type="FunFam" id="1.20.990.10:FF:000008">
    <property type="entry name" value="NADPH-dependent diflavin oxidoreductase 1"/>
    <property type="match status" value="1"/>
</dbReference>